<name>A0ACC2SE12_9FUNG</name>
<sequence length="145" mass="16533">MRGYLVDKEFKSRKWNSESLKISTVGGKTLSLPCYTATPPLERRFSQDPPCREIPGLKHKYFVSTITKPIVRPGPMMPIPIPSVPIRAPITNHLLPVIHSKSSKERMNCPVPNCNKDFADRSSLNRHKKRMHPEFTTSRSNLSRP</sequence>
<organism evidence="1 2">
    <name type="scientific">Entomophthora muscae</name>
    <dbReference type="NCBI Taxonomy" id="34485"/>
    <lineage>
        <taxon>Eukaryota</taxon>
        <taxon>Fungi</taxon>
        <taxon>Fungi incertae sedis</taxon>
        <taxon>Zoopagomycota</taxon>
        <taxon>Entomophthoromycotina</taxon>
        <taxon>Entomophthoromycetes</taxon>
        <taxon>Entomophthorales</taxon>
        <taxon>Entomophthoraceae</taxon>
        <taxon>Entomophthora</taxon>
    </lineage>
</organism>
<evidence type="ECO:0000313" key="1">
    <source>
        <dbReference type="EMBL" id="KAJ9060604.1"/>
    </source>
</evidence>
<evidence type="ECO:0000313" key="2">
    <source>
        <dbReference type="Proteomes" id="UP001165960"/>
    </source>
</evidence>
<keyword evidence="2" id="KW-1185">Reference proteome</keyword>
<dbReference type="Proteomes" id="UP001165960">
    <property type="component" value="Unassembled WGS sequence"/>
</dbReference>
<dbReference type="EMBL" id="QTSX02005159">
    <property type="protein sequence ID" value="KAJ9060604.1"/>
    <property type="molecule type" value="Genomic_DNA"/>
</dbReference>
<protein>
    <submittedName>
        <fullName evidence="1">Uncharacterized protein</fullName>
    </submittedName>
</protein>
<accession>A0ACC2SE12</accession>
<reference evidence="1" key="1">
    <citation type="submission" date="2022-04" db="EMBL/GenBank/DDBJ databases">
        <title>Genome of the entomopathogenic fungus Entomophthora muscae.</title>
        <authorList>
            <person name="Elya C."/>
            <person name="Lovett B.R."/>
            <person name="Lee E."/>
            <person name="Macias A.M."/>
            <person name="Hajek A.E."/>
            <person name="De Bivort B.L."/>
            <person name="Kasson M.T."/>
            <person name="De Fine Licht H.H."/>
            <person name="Stajich J.E."/>
        </authorList>
    </citation>
    <scope>NUCLEOTIDE SEQUENCE</scope>
    <source>
        <strain evidence="1">Berkeley</strain>
    </source>
</reference>
<comment type="caution">
    <text evidence="1">The sequence shown here is derived from an EMBL/GenBank/DDBJ whole genome shotgun (WGS) entry which is preliminary data.</text>
</comment>
<gene>
    <name evidence="1" type="ORF">DSO57_1029043</name>
</gene>
<proteinExistence type="predicted"/>